<dbReference type="OrthoDB" id="9786503at2"/>
<dbReference type="GO" id="GO:0004791">
    <property type="term" value="F:thioredoxin-disulfide reductase (NADPH) activity"/>
    <property type="evidence" value="ECO:0007669"/>
    <property type="project" value="UniProtKB-EC"/>
</dbReference>
<keyword evidence="1" id="KW-0285">Flavoprotein</keyword>
<evidence type="ECO:0000313" key="6">
    <source>
        <dbReference type="EMBL" id="AKS33574.1"/>
    </source>
</evidence>
<dbReference type="Gene3D" id="3.50.50.60">
    <property type="entry name" value="FAD/NAD(P)-binding domain"/>
    <property type="match status" value="2"/>
</dbReference>
<evidence type="ECO:0000256" key="1">
    <source>
        <dbReference type="ARBA" id="ARBA00022630"/>
    </source>
</evidence>
<dbReference type="Gene3D" id="3.40.50.150">
    <property type="entry name" value="Vaccinia Virus protein VP39"/>
    <property type="match status" value="1"/>
</dbReference>
<evidence type="ECO:0000313" key="7">
    <source>
        <dbReference type="Proteomes" id="UP000062255"/>
    </source>
</evidence>
<accession>A0A0K0X816</accession>
<dbReference type="EMBL" id="CP012150">
    <property type="protein sequence ID" value="AKS33574.1"/>
    <property type="molecule type" value="Genomic_DNA"/>
</dbReference>
<dbReference type="AlphaFoldDB" id="A0A0K0X816"/>
<proteinExistence type="predicted"/>
<dbReference type="InterPro" id="IPR041698">
    <property type="entry name" value="Methyltransf_25"/>
</dbReference>
<dbReference type="GO" id="GO:0032259">
    <property type="term" value="P:methylation"/>
    <property type="evidence" value="ECO:0007669"/>
    <property type="project" value="UniProtKB-KW"/>
</dbReference>
<sequence length="525" mass="55583">MGNSIREDHTDKPWDCIVVGAGAAGLSAALVLGRARRRVLLVDAGEQSNKPAHGIGGLLGSDGRPPADLYAAGHAELAAYPSVQVRRGEVTSGKRGFALDLADGSHEHARTVLLASGMNYLPPDISGLEQFWGRSVFHCPFCHGWEMRDTPLAVVARSDRAVHSALLLSAWSDDIVVLTDGPDGLDQEQAEKLAAAGISVNTAPIARFVGRDGELTAVEFTDGTRLPRRGAMVATTLHQRSPLAAQLGAIGAPTPLSGDAVVVDALGRTTVPGLFAAGDLTGNLPQVATAIAAGSQTAAAVVQHLLAADVGLPTPPWPTEGLSPGEYWERHYGERDQIWSGHVNPQLEKIAADLPAGHALDLGCGEGGDAVWLAEHGWQVTAVDVSNTALSRAAAEAERRGVADRIAFERHDLSETFPDGEFDLVSAQFLHSTVRLERPRILATAARAIRPGGHLVIVDHGKMPPNATRVPHDHPFPGPEEVLAGLELPAAEWERVRVEAVHREATGPDGAPMPMVDNVMVLRRR</sequence>
<dbReference type="RefSeq" id="WP_049746000.1">
    <property type="nucleotide sequence ID" value="NZ_CP012150.1"/>
</dbReference>
<name>A0A0K0X816_MYCGD</name>
<dbReference type="Pfam" id="PF07992">
    <property type="entry name" value="Pyr_redox_2"/>
    <property type="match status" value="1"/>
</dbReference>
<protein>
    <submittedName>
        <fullName evidence="6">Methyltransferase</fullName>
    </submittedName>
</protein>
<dbReference type="PRINTS" id="PR00368">
    <property type="entry name" value="FADPNR"/>
</dbReference>
<dbReference type="InterPro" id="IPR036188">
    <property type="entry name" value="FAD/NAD-bd_sf"/>
</dbReference>
<dbReference type="SUPFAM" id="SSF51905">
    <property type="entry name" value="FAD/NAD(P)-binding domain"/>
    <property type="match status" value="1"/>
</dbReference>
<evidence type="ECO:0000256" key="3">
    <source>
        <dbReference type="ARBA" id="ARBA00048132"/>
    </source>
</evidence>
<dbReference type="PRINTS" id="PR00469">
    <property type="entry name" value="PNDRDTASEII"/>
</dbReference>
<dbReference type="InterPro" id="IPR050097">
    <property type="entry name" value="Ferredoxin-NADP_redctase_2"/>
</dbReference>
<dbReference type="InterPro" id="IPR023753">
    <property type="entry name" value="FAD/NAD-binding_dom"/>
</dbReference>
<keyword evidence="6" id="KW-0489">Methyltransferase</keyword>
<evidence type="ECO:0000256" key="2">
    <source>
        <dbReference type="ARBA" id="ARBA00023002"/>
    </source>
</evidence>
<feature type="domain" description="Methyltransferase" evidence="5">
    <location>
        <begin position="360"/>
        <end position="453"/>
    </location>
</feature>
<dbReference type="PATRIC" id="fig|134601.6.peg.3849"/>
<evidence type="ECO:0000259" key="4">
    <source>
        <dbReference type="Pfam" id="PF07992"/>
    </source>
</evidence>
<evidence type="ECO:0000259" key="5">
    <source>
        <dbReference type="Pfam" id="PF13649"/>
    </source>
</evidence>
<organism evidence="6 7">
    <name type="scientific">Mycolicibacterium goodii</name>
    <name type="common">Mycobacterium goodii</name>
    <dbReference type="NCBI Taxonomy" id="134601"/>
    <lineage>
        <taxon>Bacteria</taxon>
        <taxon>Bacillati</taxon>
        <taxon>Actinomycetota</taxon>
        <taxon>Actinomycetes</taxon>
        <taxon>Mycobacteriales</taxon>
        <taxon>Mycobacteriaceae</taxon>
        <taxon>Mycolicibacterium</taxon>
    </lineage>
</organism>
<dbReference type="GO" id="GO:0008168">
    <property type="term" value="F:methyltransferase activity"/>
    <property type="evidence" value="ECO:0007669"/>
    <property type="project" value="UniProtKB-KW"/>
</dbReference>
<dbReference type="KEGG" id="mgo:AFA91_18585"/>
<dbReference type="Proteomes" id="UP000062255">
    <property type="component" value="Chromosome"/>
</dbReference>
<dbReference type="STRING" id="134601.AFA91_18585"/>
<keyword evidence="2" id="KW-0560">Oxidoreductase</keyword>
<reference evidence="6 7" key="1">
    <citation type="submission" date="2015-07" db="EMBL/GenBank/DDBJ databases">
        <title>Complete genome sequence of Mycobacterium goodii X7B, a facultative thermophilic biodesulfurizing bacterium.</title>
        <authorList>
            <person name="Yu B."/>
            <person name="Li F."/>
            <person name="Xu P."/>
        </authorList>
    </citation>
    <scope>NUCLEOTIDE SEQUENCE [LARGE SCALE GENOMIC DNA]</scope>
    <source>
        <strain evidence="6 7">X7B</strain>
    </source>
</reference>
<keyword evidence="6" id="KW-0808">Transferase</keyword>
<dbReference type="InterPro" id="IPR029063">
    <property type="entry name" value="SAM-dependent_MTases_sf"/>
</dbReference>
<gene>
    <name evidence="6" type="ORF">AFA91_18585</name>
</gene>
<feature type="domain" description="FAD/NAD(P)-binding" evidence="4">
    <location>
        <begin position="15"/>
        <end position="294"/>
    </location>
</feature>
<dbReference type="SUPFAM" id="SSF53335">
    <property type="entry name" value="S-adenosyl-L-methionine-dependent methyltransferases"/>
    <property type="match status" value="1"/>
</dbReference>
<dbReference type="Pfam" id="PF13649">
    <property type="entry name" value="Methyltransf_25"/>
    <property type="match status" value="1"/>
</dbReference>
<dbReference type="CDD" id="cd02440">
    <property type="entry name" value="AdoMet_MTases"/>
    <property type="match status" value="1"/>
</dbReference>
<dbReference type="PANTHER" id="PTHR48105">
    <property type="entry name" value="THIOREDOXIN REDUCTASE 1-RELATED-RELATED"/>
    <property type="match status" value="1"/>
</dbReference>
<comment type="catalytic activity">
    <reaction evidence="3">
        <text>[thioredoxin]-dithiol + NADP(+) = [thioredoxin]-disulfide + NADPH + H(+)</text>
        <dbReference type="Rhea" id="RHEA:20345"/>
        <dbReference type="Rhea" id="RHEA-COMP:10698"/>
        <dbReference type="Rhea" id="RHEA-COMP:10700"/>
        <dbReference type="ChEBI" id="CHEBI:15378"/>
        <dbReference type="ChEBI" id="CHEBI:29950"/>
        <dbReference type="ChEBI" id="CHEBI:50058"/>
        <dbReference type="ChEBI" id="CHEBI:57783"/>
        <dbReference type="ChEBI" id="CHEBI:58349"/>
        <dbReference type="EC" id="1.8.1.9"/>
    </reaction>
</comment>